<dbReference type="GO" id="GO:0006508">
    <property type="term" value="P:proteolysis"/>
    <property type="evidence" value="ECO:0007669"/>
    <property type="project" value="UniProtKB-KW"/>
</dbReference>
<evidence type="ECO:0000256" key="4">
    <source>
        <dbReference type="ARBA" id="ARBA00022729"/>
    </source>
</evidence>
<dbReference type="AlphaFoldDB" id="A0A3N0CI17"/>
<name>A0A3N0CI17_9ACTN</name>
<dbReference type="InterPro" id="IPR008754">
    <property type="entry name" value="Peptidase_M43"/>
</dbReference>
<evidence type="ECO:0000256" key="9">
    <source>
        <dbReference type="SAM" id="SignalP"/>
    </source>
</evidence>
<keyword evidence="8" id="KW-1015">Disulfide bond</keyword>
<dbReference type="Gene3D" id="3.40.390.10">
    <property type="entry name" value="Collagenase (Catalytic Domain)"/>
    <property type="match status" value="1"/>
</dbReference>
<keyword evidence="4 9" id="KW-0732">Signal</keyword>
<keyword evidence="6" id="KW-0862">Zinc</keyword>
<evidence type="ECO:0000256" key="3">
    <source>
        <dbReference type="ARBA" id="ARBA00022723"/>
    </source>
</evidence>
<evidence type="ECO:0000256" key="1">
    <source>
        <dbReference type="ARBA" id="ARBA00008721"/>
    </source>
</evidence>
<accession>A0A3N0CI17</accession>
<evidence type="ECO:0000256" key="2">
    <source>
        <dbReference type="ARBA" id="ARBA00022670"/>
    </source>
</evidence>
<dbReference type="PANTHER" id="PTHR47466">
    <property type="match status" value="1"/>
</dbReference>
<protein>
    <submittedName>
        <fullName evidence="11">Zinc metalloprotease</fullName>
    </submittedName>
</protein>
<evidence type="ECO:0000256" key="5">
    <source>
        <dbReference type="ARBA" id="ARBA00022801"/>
    </source>
</evidence>
<gene>
    <name evidence="11" type="ORF">EFK50_15525</name>
</gene>
<dbReference type="SUPFAM" id="SSF55486">
    <property type="entry name" value="Metalloproteases ('zincins'), catalytic domain"/>
    <property type="match status" value="1"/>
</dbReference>
<organism evidence="11 12">
    <name type="scientific">Nocardioides marmoriginsengisoli</name>
    <dbReference type="NCBI Taxonomy" id="661483"/>
    <lineage>
        <taxon>Bacteria</taxon>
        <taxon>Bacillati</taxon>
        <taxon>Actinomycetota</taxon>
        <taxon>Actinomycetes</taxon>
        <taxon>Propionibacteriales</taxon>
        <taxon>Nocardioidaceae</taxon>
        <taxon>Nocardioides</taxon>
    </lineage>
</organism>
<dbReference type="GO" id="GO:0046872">
    <property type="term" value="F:metal ion binding"/>
    <property type="evidence" value="ECO:0007669"/>
    <property type="project" value="UniProtKB-KW"/>
</dbReference>
<dbReference type="InterPro" id="IPR024079">
    <property type="entry name" value="MetalloPept_cat_dom_sf"/>
</dbReference>
<sequence length="339" mass="36883">MRAPSIDLRRSRFAIGLVSIALLAGPVALSTPADAVVAAPVCLAGSGTPTAARGPADTPAVSKAVKEQVAAEMASTLSTARARAARTGAAPLPAKIRIWVRIHVIHGRHKADRKITRTGARRMFYTLRGAFNGRQNSSMTPTGIEFQLHSITISRNDKWFHARPGSAADKQMKRKLHRGKRQVLNIYLNNEKSAGQALLGFARFPWLAGRYPKLDGVTINVETLPGGRARGYNLGDTVVHETGHWLGLLHTFEGGCEAPGDYVADTAPEGQPSFACDKTRDTCPTELPPDYLPGQPLPEPVPDPVTNFMDYSYDSCMNHFTPGQRTRMVASFMRYRAGR</sequence>
<reference evidence="11 12" key="1">
    <citation type="submission" date="2018-11" db="EMBL/GenBank/DDBJ databases">
        <authorList>
            <person name="Li F."/>
        </authorList>
    </citation>
    <scope>NUCLEOTIDE SEQUENCE [LARGE SCALE GENOMIC DNA]</scope>
    <source>
        <strain evidence="11 12">Gsoil 097</strain>
    </source>
</reference>
<evidence type="ECO:0000256" key="6">
    <source>
        <dbReference type="ARBA" id="ARBA00022833"/>
    </source>
</evidence>
<keyword evidence="5" id="KW-0378">Hydrolase</keyword>
<dbReference type="GO" id="GO:0008237">
    <property type="term" value="F:metallopeptidase activity"/>
    <property type="evidence" value="ECO:0007669"/>
    <property type="project" value="UniProtKB-KW"/>
</dbReference>
<keyword evidence="2 11" id="KW-0645">Protease</keyword>
<keyword evidence="7 11" id="KW-0482">Metalloprotease</keyword>
<evidence type="ECO:0000256" key="8">
    <source>
        <dbReference type="ARBA" id="ARBA00023157"/>
    </source>
</evidence>
<dbReference type="CDD" id="cd04275">
    <property type="entry name" value="ZnMc_pappalysin_like"/>
    <property type="match status" value="1"/>
</dbReference>
<feature type="signal peptide" evidence="9">
    <location>
        <begin position="1"/>
        <end position="35"/>
    </location>
</feature>
<feature type="domain" description="Peptidase M43 pregnancy-associated plasma-A" evidence="10">
    <location>
        <begin position="169"/>
        <end position="330"/>
    </location>
</feature>
<comment type="similarity">
    <text evidence="1">Belongs to the peptidase M43B family.</text>
</comment>
<keyword evidence="12" id="KW-1185">Reference proteome</keyword>
<dbReference type="Pfam" id="PF05572">
    <property type="entry name" value="Peptidase_M43"/>
    <property type="match status" value="1"/>
</dbReference>
<evidence type="ECO:0000256" key="7">
    <source>
        <dbReference type="ARBA" id="ARBA00023049"/>
    </source>
</evidence>
<dbReference type="OrthoDB" id="6278496at2"/>
<dbReference type="EMBL" id="RJSE01000007">
    <property type="protein sequence ID" value="RNL63118.1"/>
    <property type="molecule type" value="Genomic_DNA"/>
</dbReference>
<dbReference type="Proteomes" id="UP000267128">
    <property type="component" value="Unassembled WGS sequence"/>
</dbReference>
<proteinExistence type="inferred from homology"/>
<dbReference type="PANTHER" id="PTHR47466:SF1">
    <property type="entry name" value="METALLOPROTEASE MEP1 (AFU_ORTHOLOGUE AFUA_1G07730)-RELATED"/>
    <property type="match status" value="1"/>
</dbReference>
<comment type="caution">
    <text evidence="11">The sequence shown here is derived from an EMBL/GenBank/DDBJ whole genome shotgun (WGS) entry which is preliminary data.</text>
</comment>
<keyword evidence="3" id="KW-0479">Metal-binding</keyword>
<feature type="chain" id="PRO_5018089985" evidence="9">
    <location>
        <begin position="36"/>
        <end position="339"/>
    </location>
</feature>
<evidence type="ECO:0000259" key="10">
    <source>
        <dbReference type="Pfam" id="PF05572"/>
    </source>
</evidence>
<evidence type="ECO:0000313" key="11">
    <source>
        <dbReference type="EMBL" id="RNL63118.1"/>
    </source>
</evidence>
<dbReference type="RefSeq" id="WP_123228410.1">
    <property type="nucleotide sequence ID" value="NZ_RJSE01000007.1"/>
</dbReference>
<evidence type="ECO:0000313" key="12">
    <source>
        <dbReference type="Proteomes" id="UP000267128"/>
    </source>
</evidence>